<protein>
    <recommendedName>
        <fullName evidence="5">Acyl-CoA dehydrogenase/oxidase C-terminal domain-containing protein</fullName>
    </recommendedName>
</protein>
<gene>
    <name evidence="6" type="ORF">LCGC14_2685140</name>
</gene>
<organism evidence="6">
    <name type="scientific">marine sediment metagenome</name>
    <dbReference type="NCBI Taxonomy" id="412755"/>
    <lineage>
        <taxon>unclassified sequences</taxon>
        <taxon>metagenomes</taxon>
        <taxon>ecological metagenomes</taxon>
    </lineage>
</organism>
<dbReference type="InterPro" id="IPR009075">
    <property type="entry name" value="AcylCo_DH/oxidase_C"/>
</dbReference>
<reference evidence="6" key="1">
    <citation type="journal article" date="2015" name="Nature">
        <title>Complex archaea that bridge the gap between prokaryotes and eukaryotes.</title>
        <authorList>
            <person name="Spang A."/>
            <person name="Saw J.H."/>
            <person name="Jorgensen S.L."/>
            <person name="Zaremba-Niedzwiedzka K."/>
            <person name="Martijn J."/>
            <person name="Lind A.E."/>
            <person name="van Eijk R."/>
            <person name="Schleper C."/>
            <person name="Guy L."/>
            <person name="Ettema T.J."/>
        </authorList>
    </citation>
    <scope>NUCLEOTIDE SEQUENCE</scope>
</reference>
<keyword evidence="2" id="KW-0274">FAD</keyword>
<dbReference type="PANTHER" id="PTHR43884">
    <property type="entry name" value="ACYL-COA DEHYDROGENASE"/>
    <property type="match status" value="1"/>
</dbReference>
<dbReference type="SUPFAM" id="SSF47203">
    <property type="entry name" value="Acyl-CoA dehydrogenase C-terminal domain-like"/>
    <property type="match status" value="1"/>
</dbReference>
<comment type="caution">
    <text evidence="6">The sequence shown here is derived from an EMBL/GenBank/DDBJ whole genome shotgun (WGS) entry which is preliminary data.</text>
</comment>
<evidence type="ECO:0000256" key="4">
    <source>
        <dbReference type="SAM" id="MobiDB-lite"/>
    </source>
</evidence>
<dbReference type="Pfam" id="PF00441">
    <property type="entry name" value="Acyl-CoA_dh_1"/>
    <property type="match status" value="1"/>
</dbReference>
<dbReference type="Gene3D" id="1.20.140.10">
    <property type="entry name" value="Butyryl-CoA Dehydrogenase, subunit A, domain 3"/>
    <property type="match status" value="1"/>
</dbReference>
<name>A0A0F9BUV9_9ZZZZ</name>
<accession>A0A0F9BUV9</accession>
<keyword evidence="1" id="KW-0285">Flavoprotein</keyword>
<keyword evidence="3" id="KW-0560">Oxidoreductase</keyword>
<dbReference type="InterPro" id="IPR036250">
    <property type="entry name" value="AcylCo_DH-like_C"/>
</dbReference>
<feature type="compositionally biased region" description="Low complexity" evidence="4">
    <location>
        <begin position="197"/>
        <end position="213"/>
    </location>
</feature>
<feature type="region of interest" description="Disordered" evidence="4">
    <location>
        <begin position="189"/>
        <end position="213"/>
    </location>
</feature>
<dbReference type="AlphaFoldDB" id="A0A0F9BUV9"/>
<proteinExistence type="predicted"/>
<feature type="non-terminal residue" evidence="6">
    <location>
        <position position="1"/>
    </location>
</feature>
<dbReference type="GO" id="GO:0003995">
    <property type="term" value="F:acyl-CoA dehydrogenase activity"/>
    <property type="evidence" value="ECO:0007669"/>
    <property type="project" value="TreeGrafter"/>
</dbReference>
<dbReference type="EMBL" id="LAZR01047440">
    <property type="protein sequence ID" value="KKK94209.1"/>
    <property type="molecule type" value="Genomic_DNA"/>
</dbReference>
<evidence type="ECO:0000313" key="6">
    <source>
        <dbReference type="EMBL" id="KKK94209.1"/>
    </source>
</evidence>
<feature type="domain" description="Acyl-CoA dehydrogenase/oxidase C-terminal" evidence="5">
    <location>
        <begin position="67"/>
        <end position="186"/>
    </location>
</feature>
<sequence length="213" mass="22457">SVVYGGNDGDRFLIVARHSGGLGLFDMATADAEVTGYGMIDGGGAAEIFLDNAPATLLIGDATDALRDALDAGALALSAEAVGAMDVAKDMMLDYLRTRTQFGTPIGKFQVLQHRSVEMVSQIEQARSILILAASKLGAEDQSRHVSMCKSLIGRAAKLVAEETIQMQGGIAMTWEYPSSHYAKRITMIDHQPPDGSPRARPAPGAAPLPSSL</sequence>
<evidence type="ECO:0000256" key="3">
    <source>
        <dbReference type="ARBA" id="ARBA00023002"/>
    </source>
</evidence>
<evidence type="ECO:0000259" key="5">
    <source>
        <dbReference type="Pfam" id="PF00441"/>
    </source>
</evidence>
<evidence type="ECO:0000256" key="1">
    <source>
        <dbReference type="ARBA" id="ARBA00022630"/>
    </source>
</evidence>
<dbReference type="PANTHER" id="PTHR43884:SF20">
    <property type="entry name" value="ACYL-COA DEHYDROGENASE FADE28"/>
    <property type="match status" value="1"/>
</dbReference>
<evidence type="ECO:0000256" key="2">
    <source>
        <dbReference type="ARBA" id="ARBA00022827"/>
    </source>
</evidence>